<evidence type="ECO:0000313" key="3">
    <source>
        <dbReference type="EMBL" id="AXK39894.1"/>
    </source>
</evidence>
<evidence type="ECO:0000313" key="4">
    <source>
        <dbReference type="Proteomes" id="UP000254537"/>
    </source>
</evidence>
<dbReference type="Proteomes" id="UP000254537">
    <property type="component" value="Chromosome"/>
</dbReference>
<feature type="region of interest" description="Disordered" evidence="2">
    <location>
        <begin position="1"/>
        <end position="26"/>
    </location>
</feature>
<dbReference type="InterPro" id="IPR016130">
    <property type="entry name" value="Tyr_Pase_AS"/>
</dbReference>
<feature type="compositionally biased region" description="Basic and acidic residues" evidence="2">
    <location>
        <begin position="1"/>
        <end position="23"/>
    </location>
</feature>
<protein>
    <submittedName>
        <fullName evidence="3">Protein-tyrosine-phosphatase</fullName>
    </submittedName>
</protein>
<evidence type="ECO:0000256" key="1">
    <source>
        <dbReference type="ARBA" id="ARBA00009580"/>
    </source>
</evidence>
<evidence type="ECO:0000256" key="2">
    <source>
        <dbReference type="SAM" id="MobiDB-lite"/>
    </source>
</evidence>
<sequence>MAAGHREAARDVPRGRSPKEPRSARLSGLCMQRKRSAMSLPPTILAGQSHFRELARIPVAHGELAAGRLYRSGDLVGLTDADLATLARLDVAQVIDLRSGEEQKTRPNKLPPGANLTAIAFLEGSLTSRDRVARFKTATLDDMKAMMVAVYRSLVRDYVGQWRQFFAALAATPGVTVFHCTAGKDRTGIGAALLLTALGASRDAVFADYLASGAHLATLKAMMADKLAPHGVDLDVIRPVLDVDVDYLSAAFDEIDAGWGGVDAYLDGALGIDRAALAARFVTVPR</sequence>
<dbReference type="SUPFAM" id="SSF52799">
    <property type="entry name" value="(Phosphotyrosine protein) phosphatases II"/>
    <property type="match status" value="1"/>
</dbReference>
<dbReference type="OrthoDB" id="1188001at2"/>
<dbReference type="InterPro" id="IPR029021">
    <property type="entry name" value="Prot-tyrosine_phosphatase-like"/>
</dbReference>
<dbReference type="EMBL" id="CP031337">
    <property type="protein sequence ID" value="AXK39894.1"/>
    <property type="molecule type" value="Genomic_DNA"/>
</dbReference>
<gene>
    <name evidence="3" type="ORF">DWG20_10825</name>
</gene>
<dbReference type="AlphaFoldDB" id="A0A345Y7J2"/>
<dbReference type="GO" id="GO:0004721">
    <property type="term" value="F:phosphoprotein phosphatase activity"/>
    <property type="evidence" value="ECO:0007669"/>
    <property type="project" value="InterPro"/>
</dbReference>
<dbReference type="PROSITE" id="PS00383">
    <property type="entry name" value="TYR_PHOSPHATASE_1"/>
    <property type="match status" value="1"/>
</dbReference>
<reference evidence="3 4" key="1">
    <citation type="submission" date="2018-07" db="EMBL/GenBank/DDBJ databases">
        <title>Crenobacter cavernae sp. nov., isolated from a karst cave.</title>
        <authorList>
            <person name="Zhu H."/>
        </authorList>
    </citation>
    <scope>NUCLEOTIDE SEQUENCE [LARGE SCALE GENOMIC DNA]</scope>
    <source>
        <strain evidence="3 4">K1W11S-77</strain>
    </source>
</reference>
<dbReference type="InterPro" id="IPR026893">
    <property type="entry name" value="Tyr/Ser_Pase_IphP-type"/>
</dbReference>
<proteinExistence type="inferred from homology"/>
<accession>A0A345Y7J2</accession>
<dbReference type="Pfam" id="PF13350">
    <property type="entry name" value="Y_phosphatase3"/>
    <property type="match status" value="1"/>
</dbReference>
<organism evidence="3 4">
    <name type="scientific">Crenobacter cavernae</name>
    <dbReference type="NCBI Taxonomy" id="2290923"/>
    <lineage>
        <taxon>Bacteria</taxon>
        <taxon>Pseudomonadati</taxon>
        <taxon>Pseudomonadota</taxon>
        <taxon>Betaproteobacteria</taxon>
        <taxon>Neisseriales</taxon>
        <taxon>Neisseriaceae</taxon>
        <taxon>Crenobacter</taxon>
    </lineage>
</organism>
<dbReference type="KEGG" id="ccah:DWG20_10825"/>
<dbReference type="PANTHER" id="PTHR31126:SF1">
    <property type="entry name" value="TYROSINE SPECIFIC PROTEIN PHOSPHATASES DOMAIN-CONTAINING PROTEIN"/>
    <property type="match status" value="1"/>
</dbReference>
<dbReference type="PANTHER" id="PTHR31126">
    <property type="entry name" value="TYROSINE-PROTEIN PHOSPHATASE"/>
    <property type="match status" value="1"/>
</dbReference>
<comment type="similarity">
    <text evidence="1">Belongs to the protein-tyrosine phosphatase family.</text>
</comment>
<name>A0A345Y7J2_9NEIS</name>
<dbReference type="Gene3D" id="3.90.190.10">
    <property type="entry name" value="Protein tyrosine phosphatase superfamily"/>
    <property type="match status" value="1"/>
</dbReference>